<reference evidence="3 4" key="1">
    <citation type="submission" date="2016-09" db="EMBL/GenBank/DDBJ databases">
        <title>Extensive genetic diversity and differential bi-allelic expression allows diatom success in the polar Southern Ocean.</title>
        <authorList>
            <consortium name="DOE Joint Genome Institute"/>
            <person name="Mock T."/>
            <person name="Otillar R.P."/>
            <person name="Strauss J."/>
            <person name="Dupont C."/>
            <person name="Frickenhaus S."/>
            <person name="Maumus F."/>
            <person name="Mcmullan M."/>
            <person name="Sanges R."/>
            <person name="Schmutz J."/>
            <person name="Toseland A."/>
            <person name="Valas R."/>
            <person name="Veluchamy A."/>
            <person name="Ward B.J."/>
            <person name="Allen A."/>
            <person name="Barry K."/>
            <person name="Falciatore A."/>
            <person name="Ferrante M."/>
            <person name="Fortunato A.E."/>
            <person name="Gloeckner G."/>
            <person name="Gruber A."/>
            <person name="Hipkin R."/>
            <person name="Janech M."/>
            <person name="Kroth P."/>
            <person name="Leese F."/>
            <person name="Lindquist E."/>
            <person name="Lyon B.R."/>
            <person name="Martin J."/>
            <person name="Mayer C."/>
            <person name="Parker M."/>
            <person name="Quesneville H."/>
            <person name="Raymond J."/>
            <person name="Uhlig C."/>
            <person name="Valentin K.U."/>
            <person name="Worden A.Z."/>
            <person name="Armbrust E.V."/>
            <person name="Bowler C."/>
            <person name="Green B."/>
            <person name="Moulton V."/>
            <person name="Van Oosterhout C."/>
            <person name="Grigoriev I."/>
        </authorList>
    </citation>
    <scope>NUCLEOTIDE SEQUENCE [LARGE SCALE GENOMIC DNA]</scope>
    <source>
        <strain evidence="3 4">CCMP1102</strain>
    </source>
</reference>
<keyword evidence="2" id="KW-1133">Transmembrane helix</keyword>
<keyword evidence="4" id="KW-1185">Reference proteome</keyword>
<evidence type="ECO:0000256" key="1">
    <source>
        <dbReference type="SAM" id="MobiDB-lite"/>
    </source>
</evidence>
<dbReference type="AlphaFoldDB" id="A0A1E7F2A4"/>
<keyword evidence="2" id="KW-0472">Membrane</keyword>
<sequence length="605" mass="68370">MAVDLDGSQRQSEEILQIPLETGKLYHNEKLFTSAVTHLQKESKIVRWGWSHPLPPSPSPSESAQKPSLSKNSNYTNVETIEPNERQQRRQQQQQSSTQQKSPDVIALTPIILSGILANLNDTSMATSTELVNYCVGMRRAALARVRARIKKDRIQRIAKPLLAFAAVVFLYWYAWGNLKRVLIGFYGIATSINVNDNQRLTLSSCRSKSENNGKLNEYVKACRMTEAKTFELLTSTNNHYHSKVLAAAAAAEEKRNQQNRVPQQNTDSDIDEDDDVLDEDRRNIIMDLMQYDDDCDDDTELPIYTLHTLLDDESSNIPLDYVIHNRADKPARRQRQRWRRRRKNKKPTSAPLHQQRYGHQHDGTGRSHSDEDPYGILSEAIQYWGDTAVNRLDWSYHGIAISQPEIRRAKQLIQTFIYPKLSLKTSMKDIHIDDQDSSHSTSTSTITTNSTFPLTNVTIEQASFDDTLPSKEYTAIIAIESLAYSHNLTKTLINLAQSLKPKGTLIIVDDVVAPWAAAADGNDIRNNDNYKKIQRLIDLTGKTSLLTHQEWLQSFAAADLSLYQPPRDLMLEFGDWPIETTSSTAATAVTGLPLIGVLLGERPC</sequence>
<feature type="region of interest" description="Disordered" evidence="1">
    <location>
        <begin position="84"/>
        <end position="103"/>
    </location>
</feature>
<feature type="compositionally biased region" description="Basic and acidic residues" evidence="1">
    <location>
        <begin position="360"/>
        <end position="372"/>
    </location>
</feature>
<evidence type="ECO:0000313" key="4">
    <source>
        <dbReference type="Proteomes" id="UP000095751"/>
    </source>
</evidence>
<evidence type="ECO:0000313" key="3">
    <source>
        <dbReference type="EMBL" id="OEU12330.1"/>
    </source>
</evidence>
<dbReference type="EMBL" id="KV784365">
    <property type="protein sequence ID" value="OEU12330.1"/>
    <property type="molecule type" value="Genomic_DNA"/>
</dbReference>
<dbReference type="KEGG" id="fcy:FRACYDRAFT_244590"/>
<feature type="region of interest" description="Disordered" evidence="1">
    <location>
        <begin position="55"/>
        <end position="74"/>
    </location>
</feature>
<accession>A0A1E7F2A4</accession>
<feature type="transmembrane region" description="Helical" evidence="2">
    <location>
        <begin position="158"/>
        <end position="176"/>
    </location>
</feature>
<feature type="compositionally biased region" description="Low complexity" evidence="1">
    <location>
        <begin position="90"/>
        <end position="102"/>
    </location>
</feature>
<gene>
    <name evidence="3" type="ORF">FRACYDRAFT_244590</name>
</gene>
<feature type="region of interest" description="Disordered" evidence="1">
    <location>
        <begin position="324"/>
        <end position="373"/>
    </location>
</feature>
<feature type="region of interest" description="Disordered" evidence="1">
    <location>
        <begin position="250"/>
        <end position="277"/>
    </location>
</feature>
<evidence type="ECO:0000256" key="2">
    <source>
        <dbReference type="SAM" id="Phobius"/>
    </source>
</evidence>
<dbReference type="Proteomes" id="UP000095751">
    <property type="component" value="Unassembled WGS sequence"/>
</dbReference>
<protein>
    <submittedName>
        <fullName evidence="3">Uncharacterized protein</fullName>
    </submittedName>
</protein>
<dbReference type="InterPro" id="IPR029063">
    <property type="entry name" value="SAM-dependent_MTases_sf"/>
</dbReference>
<name>A0A1E7F2A4_9STRA</name>
<feature type="compositionally biased region" description="Basic residues" evidence="1">
    <location>
        <begin position="333"/>
        <end position="347"/>
    </location>
</feature>
<dbReference type="InParanoid" id="A0A1E7F2A4"/>
<dbReference type="SUPFAM" id="SSF53335">
    <property type="entry name" value="S-adenosyl-L-methionine-dependent methyltransferases"/>
    <property type="match status" value="1"/>
</dbReference>
<proteinExistence type="predicted"/>
<organism evidence="3 4">
    <name type="scientific">Fragilariopsis cylindrus CCMP1102</name>
    <dbReference type="NCBI Taxonomy" id="635003"/>
    <lineage>
        <taxon>Eukaryota</taxon>
        <taxon>Sar</taxon>
        <taxon>Stramenopiles</taxon>
        <taxon>Ochrophyta</taxon>
        <taxon>Bacillariophyta</taxon>
        <taxon>Bacillariophyceae</taxon>
        <taxon>Bacillariophycidae</taxon>
        <taxon>Bacillariales</taxon>
        <taxon>Bacillariaceae</taxon>
        <taxon>Fragilariopsis</taxon>
    </lineage>
</organism>
<keyword evidence="2" id="KW-0812">Transmembrane</keyword>
<dbReference type="OrthoDB" id="47879at2759"/>
<dbReference type="Gene3D" id="3.40.50.150">
    <property type="entry name" value="Vaccinia Virus protein VP39"/>
    <property type="match status" value="1"/>
</dbReference>